<feature type="transmembrane region" description="Helical" evidence="5">
    <location>
        <begin position="6"/>
        <end position="31"/>
    </location>
</feature>
<evidence type="ECO:0000256" key="3">
    <source>
        <dbReference type="ARBA" id="ARBA00022989"/>
    </source>
</evidence>
<proteinExistence type="predicted"/>
<dbReference type="Proteomes" id="UP000000448">
    <property type="component" value="Chromosome"/>
</dbReference>
<comment type="subcellular location">
    <subcellularLocation>
        <location evidence="1">Membrane</location>
        <topology evidence="1">Multi-pass membrane protein</topology>
    </subcellularLocation>
</comment>
<evidence type="ECO:0000313" key="6">
    <source>
        <dbReference type="EMBL" id="ACM93329.1"/>
    </source>
</evidence>
<sequence length="178" mass="21465">MRIFFIAFFFLFLYLKNIEAILLGVLVLLAIDYKKMLKRSKRVIVSIFLFNLGVSVGYVLMGYIESFNPWDYVIYINLKVFLMTYFVFWFFERVNVVEFFSFSKDLSYLMTMTLSQIFSYKKTFEDFRMAFKSRVISLRDKEKDFIANTFKFFFKKAMRDSKEKALAMRARGFFDSEK</sequence>
<dbReference type="eggNOG" id="COG0619">
    <property type="taxonomic scope" value="Bacteria"/>
</dbReference>
<dbReference type="KEGG" id="nam:NAMH_0735"/>
<protein>
    <submittedName>
        <fullName evidence="6">Uncharacterized protein</fullName>
    </submittedName>
</protein>
<dbReference type="STRING" id="598659.NAMH_0735"/>
<accession>B9L930</accession>
<feature type="transmembrane region" description="Helical" evidence="5">
    <location>
        <begin position="72"/>
        <end position="91"/>
    </location>
</feature>
<evidence type="ECO:0000313" key="7">
    <source>
        <dbReference type="Proteomes" id="UP000000448"/>
    </source>
</evidence>
<evidence type="ECO:0000256" key="5">
    <source>
        <dbReference type="SAM" id="Phobius"/>
    </source>
</evidence>
<evidence type="ECO:0000256" key="1">
    <source>
        <dbReference type="ARBA" id="ARBA00004141"/>
    </source>
</evidence>
<keyword evidence="4 5" id="KW-0472">Membrane</keyword>
<dbReference type="EMBL" id="CP001279">
    <property type="protein sequence ID" value="ACM93329.1"/>
    <property type="molecule type" value="Genomic_DNA"/>
</dbReference>
<dbReference type="OrthoDB" id="5339728at2"/>
<keyword evidence="2 5" id="KW-0812">Transmembrane</keyword>
<dbReference type="HOGENOM" id="CLU_122788_0_0_7"/>
<dbReference type="AlphaFoldDB" id="B9L930"/>
<dbReference type="CDD" id="cd16914">
    <property type="entry name" value="EcfT"/>
    <property type="match status" value="1"/>
</dbReference>
<keyword evidence="3 5" id="KW-1133">Transmembrane helix</keyword>
<gene>
    <name evidence="6" type="ordered locus">NAMH_0735</name>
</gene>
<reference evidence="6 7" key="1">
    <citation type="journal article" date="2009" name="PLoS Genet.">
        <title>Adaptations to submarine hydrothermal environments exemplified by the genome of Nautilia profundicola.</title>
        <authorList>
            <person name="Campbell B.J."/>
            <person name="Smith J.L."/>
            <person name="Hanson T.E."/>
            <person name="Klotz M.G."/>
            <person name="Stein L.Y."/>
            <person name="Lee C.K."/>
            <person name="Wu D."/>
            <person name="Robinson J.M."/>
            <person name="Khouri H.M."/>
            <person name="Eisen J.A."/>
            <person name="Cary S.C."/>
        </authorList>
    </citation>
    <scope>NUCLEOTIDE SEQUENCE [LARGE SCALE GENOMIC DNA]</scope>
    <source>
        <strain evidence="7">ATCC BAA-1463 / DSM 18972 / AmH</strain>
    </source>
</reference>
<evidence type="ECO:0000256" key="4">
    <source>
        <dbReference type="ARBA" id="ARBA00023136"/>
    </source>
</evidence>
<dbReference type="RefSeq" id="WP_015902381.1">
    <property type="nucleotide sequence ID" value="NC_012115.1"/>
</dbReference>
<organism evidence="6 7">
    <name type="scientific">Nautilia profundicola (strain ATCC BAA-1463 / DSM 18972 / AmH)</name>
    <dbReference type="NCBI Taxonomy" id="598659"/>
    <lineage>
        <taxon>Bacteria</taxon>
        <taxon>Pseudomonadati</taxon>
        <taxon>Campylobacterota</taxon>
        <taxon>Epsilonproteobacteria</taxon>
        <taxon>Nautiliales</taxon>
        <taxon>Nautiliaceae</taxon>
        <taxon>Nautilia</taxon>
    </lineage>
</organism>
<feature type="transmembrane region" description="Helical" evidence="5">
    <location>
        <begin position="43"/>
        <end position="60"/>
    </location>
</feature>
<keyword evidence="7" id="KW-1185">Reference proteome</keyword>
<dbReference type="GO" id="GO:0005886">
    <property type="term" value="C:plasma membrane"/>
    <property type="evidence" value="ECO:0007669"/>
    <property type="project" value="UniProtKB-ARBA"/>
</dbReference>
<dbReference type="InterPro" id="IPR003339">
    <property type="entry name" value="ABC/ECF_trnsptr_transmembrane"/>
</dbReference>
<name>B9L930_NAUPA</name>
<evidence type="ECO:0000256" key="2">
    <source>
        <dbReference type="ARBA" id="ARBA00022692"/>
    </source>
</evidence>